<name>A0AAD8C9I1_BIOPF</name>
<dbReference type="AlphaFoldDB" id="A0AAD8C9I1"/>
<sequence length="62" mass="6814">WSTWGTPKFKLLCEDGCKALGTFGGVCVVTPNKACQQTSKIFQCQCSNYCYRSNPVTSNGKQ</sequence>
<keyword evidence="2" id="KW-1185">Reference proteome</keyword>
<proteinExistence type="predicted"/>
<dbReference type="EMBL" id="JASAOG010000004">
    <property type="protein sequence ID" value="KAK0068860.1"/>
    <property type="molecule type" value="Genomic_DNA"/>
</dbReference>
<dbReference type="Gene3D" id="3.30.30.100">
    <property type="match status" value="1"/>
</dbReference>
<organism evidence="1 2">
    <name type="scientific">Biomphalaria pfeifferi</name>
    <name type="common">Bloodfluke planorb</name>
    <name type="synonym">Freshwater snail</name>
    <dbReference type="NCBI Taxonomy" id="112525"/>
    <lineage>
        <taxon>Eukaryota</taxon>
        <taxon>Metazoa</taxon>
        <taxon>Spiralia</taxon>
        <taxon>Lophotrochozoa</taxon>
        <taxon>Mollusca</taxon>
        <taxon>Gastropoda</taxon>
        <taxon>Heterobranchia</taxon>
        <taxon>Euthyneura</taxon>
        <taxon>Panpulmonata</taxon>
        <taxon>Hygrophila</taxon>
        <taxon>Lymnaeoidea</taxon>
        <taxon>Planorbidae</taxon>
        <taxon>Biomphalaria</taxon>
    </lineage>
</organism>
<dbReference type="InterPro" id="IPR038456">
    <property type="entry name" value="Macin_sf"/>
</dbReference>
<evidence type="ECO:0000313" key="2">
    <source>
        <dbReference type="Proteomes" id="UP001233172"/>
    </source>
</evidence>
<gene>
    <name evidence="1" type="ORF">Bpfe_001823</name>
</gene>
<comment type="caution">
    <text evidence="1">The sequence shown here is derived from an EMBL/GenBank/DDBJ whole genome shotgun (WGS) entry which is preliminary data.</text>
</comment>
<dbReference type="Proteomes" id="UP001233172">
    <property type="component" value="Unassembled WGS sequence"/>
</dbReference>
<evidence type="ECO:0000313" key="1">
    <source>
        <dbReference type="EMBL" id="KAK0068860.1"/>
    </source>
</evidence>
<feature type="non-terminal residue" evidence="1">
    <location>
        <position position="1"/>
    </location>
</feature>
<accession>A0AAD8C9I1</accession>
<reference evidence="1" key="2">
    <citation type="submission" date="2023-04" db="EMBL/GenBank/DDBJ databases">
        <authorList>
            <person name="Bu L."/>
            <person name="Lu L."/>
            <person name="Laidemitt M.R."/>
            <person name="Zhang S.M."/>
            <person name="Mutuku M."/>
            <person name="Mkoji G."/>
            <person name="Steinauer M."/>
            <person name="Loker E.S."/>
        </authorList>
    </citation>
    <scope>NUCLEOTIDE SEQUENCE</scope>
    <source>
        <strain evidence="1">KasaAsao</strain>
        <tissue evidence="1">Whole Snail</tissue>
    </source>
</reference>
<reference evidence="1" key="1">
    <citation type="journal article" date="2023" name="PLoS Negl. Trop. Dis.">
        <title>A genome sequence for Biomphalaria pfeifferi, the major vector snail for the human-infecting parasite Schistosoma mansoni.</title>
        <authorList>
            <person name="Bu L."/>
            <person name="Lu L."/>
            <person name="Laidemitt M.R."/>
            <person name="Zhang S.M."/>
            <person name="Mutuku M."/>
            <person name="Mkoji G."/>
            <person name="Steinauer M."/>
            <person name="Loker E.S."/>
        </authorList>
    </citation>
    <scope>NUCLEOTIDE SEQUENCE</scope>
    <source>
        <strain evidence="1">KasaAsao</strain>
    </source>
</reference>
<protein>
    <submittedName>
        <fullName evidence="1">Mytimacin 6</fullName>
    </submittedName>
</protein>